<dbReference type="AlphaFoldDB" id="F0WQ23"/>
<dbReference type="PROSITE" id="PS50096">
    <property type="entry name" value="IQ"/>
    <property type="match status" value="1"/>
</dbReference>
<dbReference type="InterPro" id="IPR038446">
    <property type="entry name" value="CEBP_ZZ_sf"/>
</dbReference>
<sequence length="577" mass="67247">MDAAIHRGRLIRREFRPLLEFNREQVVFLQHSRQRQKNILRQEIELEFLRSTSAQDLSEIGTARKITCARKIQKQWRRYRLRGKRNVADPVTREFDPFGFQALTHETRALLEANLLAKDADELDSLWIKEQDQCFPRETMLSEAIDAVRRSQAPNEDFMAQRERVEKRIKELAETRDPSSAKAYTRRELHDEIKSLTQTVNEKLADYKKHYGNSQQERAVHAELLQRSCSSRLKALTSLSTSDRKMTQDFIDNLSDDLSTTEDWSLERKYAAYSTHMNTVNCISIERENRKWFETFIAGKEYNVYHYLQPEKDAESYVWRQADIEDHVEPNSQFVFEKRPVENTSESLSDDDELAAISRFINPEFDQETKQDAGDIDASQLWKAFCTNQVPHCNAFASEGPHIDESSFSIAPEMVVHPVLYDWYSKSLALKREEGIKASIAHDRNLHHRDVCKKINEIETAVSNNTKEIERLACQQEVRKQVKGRQQTAVSIIQRVARGYAGRKQAKEIEHKYFKRIRGRLIRLGKCEECGNAAAVLRCDECEECTLFCPSCWVYSHQTPQRQEHIAIPMVIQTDPK</sequence>
<gene>
    <name evidence="2" type="primary">AlNc14C193G8505</name>
    <name evidence="2" type="ORF">ALNC14_095720</name>
</gene>
<evidence type="ECO:0000256" key="1">
    <source>
        <dbReference type="SAM" id="Coils"/>
    </source>
</evidence>
<dbReference type="Gene3D" id="4.10.640.40">
    <property type="entry name" value="Cytoplasmic polyadenylation element-binding protein, ZZ domain"/>
    <property type="match status" value="1"/>
</dbReference>
<dbReference type="EMBL" id="FR824238">
    <property type="protein sequence ID" value="CCA23428.1"/>
    <property type="molecule type" value="Genomic_DNA"/>
</dbReference>
<dbReference type="HOGENOM" id="CLU_472849_0_0_1"/>
<proteinExistence type="predicted"/>
<protein>
    <submittedName>
        <fullName evidence="2">Uncharacterized protein AlNc14C193G8505</fullName>
    </submittedName>
</protein>
<keyword evidence="1" id="KW-0175">Coiled coil</keyword>
<organism evidence="2">
    <name type="scientific">Albugo laibachii Nc14</name>
    <dbReference type="NCBI Taxonomy" id="890382"/>
    <lineage>
        <taxon>Eukaryota</taxon>
        <taxon>Sar</taxon>
        <taxon>Stramenopiles</taxon>
        <taxon>Oomycota</taxon>
        <taxon>Peronosporomycetes</taxon>
        <taxon>Albuginales</taxon>
        <taxon>Albuginaceae</taxon>
        <taxon>Albugo</taxon>
    </lineage>
</organism>
<feature type="coiled-coil region" evidence="1">
    <location>
        <begin position="155"/>
        <end position="206"/>
    </location>
</feature>
<accession>F0WQ23</accession>
<evidence type="ECO:0000313" key="2">
    <source>
        <dbReference type="EMBL" id="CCA23428.1"/>
    </source>
</evidence>
<reference evidence="2" key="2">
    <citation type="submission" date="2011-02" db="EMBL/GenBank/DDBJ databases">
        <authorList>
            <person name="MacLean D."/>
        </authorList>
    </citation>
    <scope>NUCLEOTIDE SEQUENCE</scope>
</reference>
<reference evidence="2" key="1">
    <citation type="journal article" date="2011" name="PLoS Biol.">
        <title>Gene gain and loss during evolution of obligate parasitism in the white rust pathogen of Arabidopsis thaliana.</title>
        <authorList>
            <person name="Kemen E."/>
            <person name="Gardiner A."/>
            <person name="Schultz-Larsen T."/>
            <person name="Kemen A.C."/>
            <person name="Balmuth A.L."/>
            <person name="Robert-Seilaniantz A."/>
            <person name="Bailey K."/>
            <person name="Holub E."/>
            <person name="Studholme D.J."/>
            <person name="Maclean D."/>
            <person name="Jones J.D."/>
        </authorList>
    </citation>
    <scope>NUCLEOTIDE SEQUENCE</scope>
</reference>
<name>F0WQ23_9STRA</name>